<organism evidence="2">
    <name type="scientific">marine metagenome</name>
    <dbReference type="NCBI Taxonomy" id="408172"/>
    <lineage>
        <taxon>unclassified sequences</taxon>
        <taxon>metagenomes</taxon>
        <taxon>ecological metagenomes</taxon>
    </lineage>
</organism>
<evidence type="ECO:0000313" key="2">
    <source>
        <dbReference type="EMBL" id="SVA71477.1"/>
    </source>
</evidence>
<dbReference type="Gene3D" id="2.60.40.4070">
    <property type="match status" value="1"/>
</dbReference>
<accession>A0A381Y516</accession>
<name>A0A381Y516_9ZZZZ</name>
<evidence type="ECO:0000259" key="1">
    <source>
        <dbReference type="PROSITE" id="PS51841"/>
    </source>
</evidence>
<dbReference type="InterPro" id="IPR026444">
    <property type="entry name" value="Secre_tail"/>
</dbReference>
<dbReference type="InterPro" id="IPR014867">
    <property type="entry name" value="Spore_coat_CotH_CotH2/3/7"/>
</dbReference>
<reference evidence="2" key="1">
    <citation type="submission" date="2018-05" db="EMBL/GenBank/DDBJ databases">
        <authorList>
            <person name="Lanie J.A."/>
            <person name="Ng W.-L."/>
            <person name="Kazmierczak K.M."/>
            <person name="Andrzejewski T.M."/>
            <person name="Davidsen T.M."/>
            <person name="Wayne K.J."/>
            <person name="Tettelin H."/>
            <person name="Glass J.I."/>
            <person name="Rusch D."/>
            <person name="Podicherti R."/>
            <person name="Tsui H.-C.T."/>
            <person name="Winkler M.E."/>
        </authorList>
    </citation>
    <scope>NUCLEOTIDE SEQUENCE</scope>
</reference>
<dbReference type="InterPro" id="IPR036415">
    <property type="entry name" value="Lamin_tail_dom_sf"/>
</dbReference>
<dbReference type="Pfam" id="PF00932">
    <property type="entry name" value="LTD"/>
    <property type="match status" value="1"/>
</dbReference>
<dbReference type="NCBIfam" id="TIGR04183">
    <property type="entry name" value="Por_Secre_tail"/>
    <property type="match status" value="1"/>
</dbReference>
<dbReference type="Gene3D" id="2.60.40.1260">
    <property type="entry name" value="Lamin Tail domain"/>
    <property type="match status" value="1"/>
</dbReference>
<proteinExistence type="predicted"/>
<dbReference type="InterPro" id="IPR001322">
    <property type="entry name" value="Lamin_tail_dom"/>
</dbReference>
<dbReference type="PROSITE" id="PS51841">
    <property type="entry name" value="LTD"/>
    <property type="match status" value="1"/>
</dbReference>
<dbReference type="Pfam" id="PF18962">
    <property type="entry name" value="Por_Secre_tail"/>
    <property type="match status" value="1"/>
</dbReference>
<dbReference type="AlphaFoldDB" id="A0A381Y516"/>
<dbReference type="SUPFAM" id="SSF74853">
    <property type="entry name" value="Lamin A/C globular tail domain"/>
    <property type="match status" value="1"/>
</dbReference>
<sequence>MKNLTIVFCIILMSASGILAEENDVLFAQDTVWDVHLTFPYDNFIDSLLWTHDADSYIAATFQWEDVTVDSVGVKFKGNSSFQIPSNKKSLKIDFNRFIDDQTFLELKKLNLNNCFKDPTFLREKLMIEIINQYVPSIRCSYARVYLNDHYWGLYTLVEQVDKTFFQSRFGSGEDGNLYKGDPHGTLRWQGTDPEPYRQNYEKVTNEEGDDWTDLIDLIDILNNTPLESLDDSLGSRFQLVEWLKFIAVNNFLVNLDSYLGSGHNYFLYHREDIDKFINLPWDMNEAFGTFRFGLNPDQLMNMSIFWDPPPPHYRPLVVRPFQIDEIRDIYRSIYALILEEVLHPDTLSPRIDEVADFIRDDVYADSMKHYSNEAFETNLEEDIPAGPNVTFGLKSFIQTRYGIVSAQLEGTNLLPQVAINEFMASNATAFADESGDYDDWIEFANPNYEDVDISGWYISDDPEDATKFEIPEGTVLPAEGFLILWADKEEDQGSLHLNFKLDADGEAVILIHPNGIGVADSVSFDMQVTDVSAGRIPNYFGEWQSLEVYTPGTFNDPAVSLSDDPLPKTFTLAVYPNPFNPITTLRYELPENSLVTITIYNLLGRQVKTLINQTQDAGYNSVIWNATNDYGKPVSAGIYLCQINAGKYISTKKMVLLK</sequence>
<dbReference type="PANTHER" id="PTHR40050">
    <property type="entry name" value="INNER SPORE COAT PROTEIN H"/>
    <property type="match status" value="1"/>
</dbReference>
<protein>
    <recommendedName>
        <fullName evidence="1">LTD domain-containing protein</fullName>
    </recommendedName>
</protein>
<dbReference type="Pfam" id="PF08757">
    <property type="entry name" value="CotH"/>
    <property type="match status" value="1"/>
</dbReference>
<feature type="domain" description="LTD" evidence="1">
    <location>
        <begin position="403"/>
        <end position="531"/>
    </location>
</feature>
<dbReference type="PANTHER" id="PTHR40050:SF1">
    <property type="entry name" value="INNER SPORE COAT PROTEIN H"/>
    <property type="match status" value="1"/>
</dbReference>
<dbReference type="EMBL" id="UINC01017289">
    <property type="protein sequence ID" value="SVA71477.1"/>
    <property type="molecule type" value="Genomic_DNA"/>
</dbReference>
<gene>
    <name evidence="2" type="ORF">METZ01_LOCUS124331</name>
</gene>